<dbReference type="InterPro" id="IPR011672">
    <property type="entry name" value="DUF1614"/>
</dbReference>
<feature type="transmembrane region" description="Helical" evidence="1">
    <location>
        <begin position="9"/>
        <end position="34"/>
    </location>
</feature>
<keyword evidence="3" id="KW-1185">Reference proteome</keyword>
<gene>
    <name evidence="2" type="ordered locus">Arcve_2100</name>
</gene>
<sequence>MRDYVFPPLLLPFFLLLIVLPFFAFVFVFATSNIFQIVFGLSYDEAVTVFALIVIGSLINIPIYEKEGRIVEKRYRFFGFIYTIRERRKITVAVNIGGCVIPAVLALRLVPSLPLDAWLLSFAVCTAVIYRFAMPIEGLGIAVPTFLPPLIAAASSYLFLLFFGYPLYFLPQMAFSAGVLSALFGADILHLKDIERIGSGVVSIGGAGTFDGIFLTGIFAVAFSLFFI</sequence>
<keyword evidence="1" id="KW-0812">Transmembrane</keyword>
<dbReference type="Pfam" id="PF07758">
    <property type="entry name" value="DUF1614"/>
    <property type="match status" value="1"/>
</dbReference>
<dbReference type="RefSeq" id="WP_013684740.1">
    <property type="nucleotide sequence ID" value="NC_015320.1"/>
</dbReference>
<dbReference type="KEGG" id="ave:Arcve_2100"/>
<feature type="transmembrane region" description="Helical" evidence="1">
    <location>
        <begin position="141"/>
        <end position="163"/>
    </location>
</feature>
<keyword evidence="1" id="KW-0472">Membrane</keyword>
<dbReference type="STRING" id="693661.Arcve_2100"/>
<proteinExistence type="predicted"/>
<dbReference type="EMBL" id="CP002588">
    <property type="protein sequence ID" value="AEA48089.1"/>
    <property type="molecule type" value="Genomic_DNA"/>
</dbReference>
<dbReference type="GeneID" id="10395234"/>
<organism evidence="2 3">
    <name type="scientific">Archaeoglobus veneficus (strain DSM 11195 / SNP6)</name>
    <dbReference type="NCBI Taxonomy" id="693661"/>
    <lineage>
        <taxon>Archaea</taxon>
        <taxon>Methanobacteriati</taxon>
        <taxon>Methanobacteriota</taxon>
        <taxon>Archaeoglobi</taxon>
        <taxon>Archaeoglobales</taxon>
        <taxon>Archaeoglobaceae</taxon>
        <taxon>Archaeoglobus</taxon>
    </lineage>
</organism>
<dbReference type="OrthoDB" id="46118at2157"/>
<feature type="transmembrane region" description="Helical" evidence="1">
    <location>
        <begin position="90"/>
        <end position="111"/>
    </location>
</feature>
<reference evidence="2 3" key="1">
    <citation type="submission" date="2011-03" db="EMBL/GenBank/DDBJ databases">
        <title>The complete genome of Archaeoglobus veneficus SNP6.</title>
        <authorList>
            <consortium name="US DOE Joint Genome Institute (JGI-PGF)"/>
            <person name="Lucas S."/>
            <person name="Copeland A."/>
            <person name="Lapidus A."/>
            <person name="Bruce D."/>
            <person name="Goodwin L."/>
            <person name="Pitluck S."/>
            <person name="Kyrpides N."/>
            <person name="Mavromatis K."/>
            <person name="Pagani I."/>
            <person name="Ivanova N."/>
            <person name="Mikhailova N."/>
            <person name="Lu M."/>
            <person name="Detter J.C."/>
            <person name="Tapia R."/>
            <person name="Han C."/>
            <person name="Land M."/>
            <person name="Hauser L."/>
            <person name="Markowitz V."/>
            <person name="Cheng J.-F."/>
            <person name="Hugenholtz P."/>
            <person name="Woyke T."/>
            <person name="Wu D."/>
            <person name="Spring S."/>
            <person name="Brambilla E."/>
            <person name="Klenk H.-P."/>
            <person name="Eisen J.A."/>
        </authorList>
    </citation>
    <scope>NUCLEOTIDE SEQUENCE [LARGE SCALE GENOMIC DNA]</scope>
    <source>
        <strain>SNP6</strain>
    </source>
</reference>
<dbReference type="HOGENOM" id="CLU_082100_0_0_2"/>
<feature type="transmembrane region" description="Helical" evidence="1">
    <location>
        <begin position="201"/>
        <end position="227"/>
    </location>
</feature>
<name>F2KSL9_ARCVS</name>
<dbReference type="AlphaFoldDB" id="F2KSL9"/>
<accession>F2KSL9</accession>
<dbReference type="Proteomes" id="UP000008136">
    <property type="component" value="Chromosome"/>
</dbReference>
<feature type="transmembrane region" description="Helical" evidence="1">
    <location>
        <begin position="46"/>
        <end position="64"/>
    </location>
</feature>
<evidence type="ECO:0008006" key="4">
    <source>
        <dbReference type="Google" id="ProtNLM"/>
    </source>
</evidence>
<evidence type="ECO:0000256" key="1">
    <source>
        <dbReference type="SAM" id="Phobius"/>
    </source>
</evidence>
<evidence type="ECO:0000313" key="3">
    <source>
        <dbReference type="Proteomes" id="UP000008136"/>
    </source>
</evidence>
<keyword evidence="1" id="KW-1133">Transmembrane helix</keyword>
<feature type="transmembrane region" description="Helical" evidence="1">
    <location>
        <begin position="169"/>
        <end position="189"/>
    </location>
</feature>
<dbReference type="eggNOG" id="arCOG02159">
    <property type="taxonomic scope" value="Archaea"/>
</dbReference>
<protein>
    <recommendedName>
        <fullName evidence="4">DUF1614 domain-containing protein</fullName>
    </recommendedName>
</protein>
<evidence type="ECO:0000313" key="2">
    <source>
        <dbReference type="EMBL" id="AEA48089.1"/>
    </source>
</evidence>